<keyword evidence="1" id="KW-0472">Membrane</keyword>
<organism evidence="2">
    <name type="scientific">Salmonella enterica</name>
    <name type="common">Salmonella choleraesuis</name>
    <dbReference type="NCBI Taxonomy" id="28901"/>
    <lineage>
        <taxon>Bacteria</taxon>
        <taxon>Pseudomonadati</taxon>
        <taxon>Pseudomonadota</taxon>
        <taxon>Gammaproteobacteria</taxon>
        <taxon>Enterobacterales</taxon>
        <taxon>Enterobacteriaceae</taxon>
        <taxon>Salmonella</taxon>
    </lineage>
</organism>
<feature type="transmembrane region" description="Helical" evidence="1">
    <location>
        <begin position="44"/>
        <end position="72"/>
    </location>
</feature>
<dbReference type="AlphaFoldDB" id="A0A744BFU8"/>
<keyword evidence="1" id="KW-1133">Transmembrane helix</keyword>
<comment type="caution">
    <text evidence="2">The sequence shown here is derived from an EMBL/GenBank/DDBJ whole genome shotgun (WGS) entry which is preliminary data.</text>
</comment>
<evidence type="ECO:0000313" key="2">
    <source>
        <dbReference type="EMBL" id="HAF2362418.1"/>
    </source>
</evidence>
<name>A0A744BFU8_SALER</name>
<keyword evidence="1" id="KW-0812">Transmembrane</keyword>
<dbReference type="EMBL" id="DAAUQI010000046">
    <property type="protein sequence ID" value="HAF2362418.1"/>
    <property type="molecule type" value="Genomic_DNA"/>
</dbReference>
<protein>
    <submittedName>
        <fullName evidence="2">Uncharacterized protein</fullName>
    </submittedName>
</protein>
<reference evidence="2" key="2">
    <citation type="submission" date="2020-02" db="EMBL/GenBank/DDBJ databases">
        <authorList>
            <consortium name="NCBI Pathogen Detection Project"/>
        </authorList>
    </citation>
    <scope>NUCLEOTIDE SEQUENCE</scope>
    <source>
        <strain evidence="2">MA.CK_99/00004569</strain>
    </source>
</reference>
<gene>
    <name evidence="2" type="ORF">G9F21_004637</name>
</gene>
<reference evidence="2" key="1">
    <citation type="journal article" date="2018" name="Genome Biol.">
        <title>SKESA: strategic k-mer extension for scrupulous assemblies.</title>
        <authorList>
            <person name="Souvorov A."/>
            <person name="Agarwala R."/>
            <person name="Lipman D.J."/>
        </authorList>
    </citation>
    <scope>NUCLEOTIDE SEQUENCE</scope>
    <source>
        <strain evidence="2">MA.CK_99/00004569</strain>
    </source>
</reference>
<proteinExistence type="predicted"/>
<evidence type="ECO:0000256" key="1">
    <source>
        <dbReference type="SAM" id="Phobius"/>
    </source>
</evidence>
<sequence length="87" mass="9528">MKDFLFGGMAVVFVLWQLIPMNEIGGDYAATAVNALFSDSNVVIVITFILALVGCVAVLSGVCLPLTAVYIFKKQFRDNVNRKLKND</sequence>
<accession>A0A744BFU8</accession>